<dbReference type="PANTHER" id="PTHR43312:SF1">
    <property type="entry name" value="NADP-DEPENDENT OXIDOREDUCTASE DOMAIN-CONTAINING PROTEIN"/>
    <property type="match status" value="1"/>
</dbReference>
<accession>A0A1T5BVQ1</accession>
<sequence length="289" mass="32469">MRKIELVKGIHSSVLGLGCAPVLGSIDSKTCRRALSLAFEHGITHYDLARSYGFGDAEGLVGGVFKNNRDKVVLASKFGIKADWKASLLRPIKPIVRVLRGSEKKQDASLPPKQPSGKNPSDMLFKRVEINSMEMQKSLEESLKALKTDYLDYFLVHEPLQSITNIDELCEMAMRLKASGKIRAFGLAYMQSQRHLHESYFDRFDILQFNSPPGVAAYRKLAEERSGKADIIFSPLRGGTWDMSPGEKIKKLIRDFPKSVVLCSMFSEAHLIENVKLVEESQFQPPCNY</sequence>
<evidence type="ECO:0000256" key="1">
    <source>
        <dbReference type="SAM" id="MobiDB-lite"/>
    </source>
</evidence>
<dbReference type="PANTHER" id="PTHR43312">
    <property type="entry name" value="D-THREO-ALDOSE 1-DEHYDROGENASE"/>
    <property type="match status" value="1"/>
</dbReference>
<reference evidence="4" key="1">
    <citation type="submission" date="2017-02" db="EMBL/GenBank/DDBJ databases">
        <authorList>
            <person name="Varghese N."/>
            <person name="Submissions S."/>
        </authorList>
    </citation>
    <scope>NUCLEOTIDE SEQUENCE [LARGE SCALE GENOMIC DNA]</scope>
    <source>
        <strain evidence="4">DSM 22270</strain>
    </source>
</reference>
<dbReference type="InterPro" id="IPR023210">
    <property type="entry name" value="NADP_OxRdtase_dom"/>
</dbReference>
<dbReference type="SUPFAM" id="SSF51430">
    <property type="entry name" value="NAD(P)-linked oxidoreductase"/>
    <property type="match status" value="1"/>
</dbReference>
<protein>
    <submittedName>
        <fullName evidence="3">Aldo/keto reductase family protein</fullName>
    </submittedName>
</protein>
<dbReference type="InterPro" id="IPR036812">
    <property type="entry name" value="NAD(P)_OxRdtase_dom_sf"/>
</dbReference>
<evidence type="ECO:0000313" key="4">
    <source>
        <dbReference type="Proteomes" id="UP000190897"/>
    </source>
</evidence>
<dbReference type="STRING" id="651661.SAMN05660293_00625"/>
<name>A0A1T5BVQ1_9BACT</name>
<evidence type="ECO:0000313" key="3">
    <source>
        <dbReference type="EMBL" id="SKB50940.1"/>
    </source>
</evidence>
<dbReference type="Pfam" id="PF00248">
    <property type="entry name" value="Aldo_ket_red"/>
    <property type="match status" value="1"/>
</dbReference>
<dbReference type="EMBL" id="FUZA01000001">
    <property type="protein sequence ID" value="SKB50940.1"/>
    <property type="molecule type" value="Genomic_DNA"/>
</dbReference>
<organism evidence="3 4">
    <name type="scientific">Dyadobacter psychrophilus</name>
    <dbReference type="NCBI Taxonomy" id="651661"/>
    <lineage>
        <taxon>Bacteria</taxon>
        <taxon>Pseudomonadati</taxon>
        <taxon>Bacteroidota</taxon>
        <taxon>Cytophagia</taxon>
        <taxon>Cytophagales</taxon>
        <taxon>Spirosomataceae</taxon>
        <taxon>Dyadobacter</taxon>
    </lineage>
</organism>
<gene>
    <name evidence="3" type="ORF">SAMN05660293_00625</name>
</gene>
<keyword evidence="4" id="KW-1185">Reference proteome</keyword>
<dbReference type="PROSITE" id="PS51257">
    <property type="entry name" value="PROKAR_LIPOPROTEIN"/>
    <property type="match status" value="1"/>
</dbReference>
<dbReference type="Gene3D" id="3.20.20.100">
    <property type="entry name" value="NADP-dependent oxidoreductase domain"/>
    <property type="match status" value="1"/>
</dbReference>
<dbReference type="OrthoDB" id="9773828at2"/>
<dbReference type="Proteomes" id="UP000190897">
    <property type="component" value="Unassembled WGS sequence"/>
</dbReference>
<dbReference type="RefSeq" id="WP_082213187.1">
    <property type="nucleotide sequence ID" value="NZ_FUZA01000001.1"/>
</dbReference>
<proteinExistence type="predicted"/>
<evidence type="ECO:0000259" key="2">
    <source>
        <dbReference type="Pfam" id="PF00248"/>
    </source>
</evidence>
<feature type="domain" description="NADP-dependent oxidoreductase" evidence="2">
    <location>
        <begin position="23"/>
        <end position="188"/>
    </location>
</feature>
<feature type="region of interest" description="Disordered" evidence="1">
    <location>
        <begin position="103"/>
        <end position="122"/>
    </location>
</feature>
<dbReference type="InterPro" id="IPR053135">
    <property type="entry name" value="AKR2_Oxidoreductase"/>
</dbReference>
<dbReference type="AlphaFoldDB" id="A0A1T5BVQ1"/>